<dbReference type="RefSeq" id="WP_131257129.1">
    <property type="nucleotide sequence ID" value="NZ_JBHSUS010000001.1"/>
</dbReference>
<comment type="caution">
    <text evidence="1">The sequence shown here is derived from an EMBL/GenBank/DDBJ whole genome shotgun (WGS) entry which is preliminary data.</text>
</comment>
<protein>
    <recommendedName>
        <fullName evidence="3">Heparin-sulfate lyase N-terminal domain-containing protein</fullName>
    </recommendedName>
</protein>
<dbReference type="Proteomes" id="UP001596364">
    <property type="component" value="Unassembled WGS sequence"/>
</dbReference>
<evidence type="ECO:0008006" key="3">
    <source>
        <dbReference type="Google" id="ProtNLM"/>
    </source>
</evidence>
<evidence type="ECO:0000313" key="2">
    <source>
        <dbReference type="Proteomes" id="UP001596364"/>
    </source>
</evidence>
<keyword evidence="2" id="KW-1185">Reference proteome</keyword>
<name>A0ABW1XJX6_9ALTE</name>
<dbReference type="SUPFAM" id="SSF48230">
    <property type="entry name" value="Chondroitin AC/alginate lyase"/>
    <property type="match status" value="1"/>
</dbReference>
<evidence type="ECO:0000313" key="1">
    <source>
        <dbReference type="EMBL" id="MFC6439593.1"/>
    </source>
</evidence>
<reference evidence="2" key="1">
    <citation type="journal article" date="2019" name="Int. J. Syst. Evol. Microbiol.">
        <title>The Global Catalogue of Microorganisms (GCM) 10K type strain sequencing project: providing services to taxonomists for standard genome sequencing and annotation.</title>
        <authorList>
            <consortium name="The Broad Institute Genomics Platform"/>
            <consortium name="The Broad Institute Genome Sequencing Center for Infectious Disease"/>
            <person name="Wu L."/>
            <person name="Ma J."/>
        </authorList>
    </citation>
    <scope>NUCLEOTIDE SEQUENCE [LARGE SCALE GENOMIC DNA]</scope>
    <source>
        <strain evidence="2">CGMCC 1.16031</strain>
    </source>
</reference>
<organism evidence="1 2">
    <name type="scientific">Pseudobowmanella zhangzhouensis</name>
    <dbReference type="NCBI Taxonomy" id="1537679"/>
    <lineage>
        <taxon>Bacteria</taxon>
        <taxon>Pseudomonadati</taxon>
        <taxon>Pseudomonadota</taxon>
        <taxon>Gammaproteobacteria</taxon>
        <taxon>Alteromonadales</taxon>
        <taxon>Alteromonadaceae</taxon>
    </lineage>
</organism>
<dbReference type="Gene3D" id="1.50.10.100">
    <property type="entry name" value="Chondroitin AC/alginate lyase"/>
    <property type="match status" value="1"/>
</dbReference>
<dbReference type="InterPro" id="IPR008929">
    <property type="entry name" value="Chondroitin_lyas"/>
</dbReference>
<gene>
    <name evidence="1" type="ORF">ACFP85_05440</name>
</gene>
<proteinExistence type="predicted"/>
<accession>A0ABW1XJX6</accession>
<sequence>MRDLRKAVQSAKSKVAIFGIKLFLLKVVEIAISEILVRIPVRLRKTSVPLKRDRLKVNILSDIIDESQRLYSDSFSLVSNWLDYRYLVFGQWLNFKSDSLINSDIESLNNTLTSEQIRNLKFVFGDCFQLSWDVDVINDYKFSNKSIPYNIAEVKVPWDFGRFLYFPQMAMYSDELDRVGYIFQRDVISFYIKNGKSSSIQWANAMEAGIRLHNLCLTYMILQARGFIFEDGFETLFYSGVKMHRKFIFLNNEFSFAQTSNHFACNILGVVASFYFYPSKFQSWLMRKLFNFEVQRNTHEGLLNEGSTAYHRFTSEIYLSTFFLLSGLSGDNKSDEYGNVKATLTKMFNLVEQIENPLGLHTQSGDADGGFLNWITVPFSNKLQCFTPYDVRSYRSFIEVLGKSVNLSINDVSSNGLNELSDRQIIVFRDSKLFVMINNIRVCSGVFNKTHFHDDHGFVEVFYEDKCLSIDPGMPCYTSDIASRTFFQGASAHYAFQLANKADNPFADIDRAINLITYEEDDYVLTIEVANEKDEVLFQLHYDKPKQEIVKFFKKSNNSKIIFVNYLSKPISLS</sequence>
<dbReference type="EMBL" id="JBHSUS010000001">
    <property type="protein sequence ID" value="MFC6439593.1"/>
    <property type="molecule type" value="Genomic_DNA"/>
</dbReference>